<dbReference type="CDD" id="cd05233">
    <property type="entry name" value="SDR_c"/>
    <property type="match status" value="1"/>
</dbReference>
<dbReference type="Proteomes" id="UP000255334">
    <property type="component" value="Unassembled WGS sequence"/>
</dbReference>
<keyword evidence="4" id="KW-1185">Reference proteome</keyword>
<dbReference type="Gene3D" id="3.40.50.720">
    <property type="entry name" value="NAD(P)-binding Rossmann-like Domain"/>
    <property type="match status" value="1"/>
</dbReference>
<keyword evidence="2" id="KW-0560">Oxidoreductase</keyword>
<dbReference type="AlphaFoldDB" id="A0A370XD93"/>
<dbReference type="PROSITE" id="PS00061">
    <property type="entry name" value="ADH_SHORT"/>
    <property type="match status" value="1"/>
</dbReference>
<dbReference type="PRINTS" id="PR00080">
    <property type="entry name" value="SDRFAMILY"/>
</dbReference>
<dbReference type="Pfam" id="PF13561">
    <property type="entry name" value="adh_short_C2"/>
    <property type="match status" value="1"/>
</dbReference>
<name>A0A370XD93_9GAMM</name>
<proteinExistence type="inferred from homology"/>
<dbReference type="FunFam" id="3.40.50.720:FF:000084">
    <property type="entry name" value="Short-chain dehydrogenase reductase"/>
    <property type="match status" value="1"/>
</dbReference>
<comment type="similarity">
    <text evidence="1">Belongs to the short-chain dehydrogenases/reductases (SDR) family.</text>
</comment>
<dbReference type="PRINTS" id="PR00081">
    <property type="entry name" value="GDHRDH"/>
</dbReference>
<dbReference type="OrthoDB" id="9803333at2"/>
<dbReference type="InterPro" id="IPR020904">
    <property type="entry name" value="Sc_DH/Rdtase_CS"/>
</dbReference>
<dbReference type="PANTHER" id="PTHR48107:SF7">
    <property type="entry name" value="RE15974P"/>
    <property type="match status" value="1"/>
</dbReference>
<protein>
    <submittedName>
        <fullName evidence="3">Oxidoreductase</fullName>
    </submittedName>
</protein>
<dbReference type="InterPro" id="IPR036291">
    <property type="entry name" value="NAD(P)-bd_dom_sf"/>
</dbReference>
<accession>A0A370XD93</accession>
<dbReference type="EMBL" id="QRBF01000001">
    <property type="protein sequence ID" value="RDS86272.1"/>
    <property type="molecule type" value="Genomic_DNA"/>
</dbReference>
<dbReference type="GO" id="GO:0016614">
    <property type="term" value="F:oxidoreductase activity, acting on CH-OH group of donors"/>
    <property type="evidence" value="ECO:0007669"/>
    <property type="project" value="UniProtKB-ARBA"/>
</dbReference>
<comment type="caution">
    <text evidence="3">The sequence shown here is derived from an EMBL/GenBank/DDBJ whole genome shotgun (WGS) entry which is preliminary data.</text>
</comment>
<dbReference type="SUPFAM" id="SSF51735">
    <property type="entry name" value="NAD(P)-binding Rossmann-fold domains"/>
    <property type="match status" value="1"/>
</dbReference>
<organism evidence="3 4">
    <name type="scientific">Dyella psychrodurans</name>
    <dbReference type="NCBI Taxonomy" id="1927960"/>
    <lineage>
        <taxon>Bacteria</taxon>
        <taxon>Pseudomonadati</taxon>
        <taxon>Pseudomonadota</taxon>
        <taxon>Gammaproteobacteria</taxon>
        <taxon>Lysobacterales</taxon>
        <taxon>Rhodanobacteraceae</taxon>
        <taxon>Dyella</taxon>
    </lineage>
</organism>
<dbReference type="InterPro" id="IPR002347">
    <property type="entry name" value="SDR_fam"/>
</dbReference>
<evidence type="ECO:0000256" key="2">
    <source>
        <dbReference type="ARBA" id="ARBA00023002"/>
    </source>
</evidence>
<evidence type="ECO:0000256" key="1">
    <source>
        <dbReference type="ARBA" id="ARBA00006484"/>
    </source>
</evidence>
<dbReference type="PANTHER" id="PTHR48107">
    <property type="entry name" value="NADPH-DEPENDENT ALDEHYDE REDUCTASE-LIKE PROTEIN, CHLOROPLASTIC-RELATED"/>
    <property type="match status" value="1"/>
</dbReference>
<sequence length="248" mass="25570">MADVVLITGASRGIGRATAKLLGARGWSVGINYAQNEHAAQEAVAEVEQAGGKACAIRGNVADESDVMAMFDTVESTFGRINAFVNNAGIVAPSMPLADMSAERLKRVFDVNVLGAYLCAREAARRMSKDRGGNGGSIVNVSSAASRLGSPHEYVDYAGSKGAIDTMTLGLAKELAGQGVRVNAVRPGLIDTEIHASGGRPDRAVLLGAQTPLGRPGTADEVAEAIVWLLSDAASYITGSLLDVSGGR</sequence>
<evidence type="ECO:0000313" key="3">
    <source>
        <dbReference type="EMBL" id="RDS86272.1"/>
    </source>
</evidence>
<reference evidence="3 4" key="1">
    <citation type="submission" date="2018-07" db="EMBL/GenBank/DDBJ databases">
        <title>Dyella monticola sp. nov. and Dyella psychrodurans sp. nov. isolated from monsoon evergreen broad-leaved forest soil of Dinghu Mountain, China.</title>
        <authorList>
            <person name="Gao Z."/>
            <person name="Qiu L."/>
        </authorList>
    </citation>
    <scope>NUCLEOTIDE SEQUENCE [LARGE SCALE GENOMIC DNA]</scope>
    <source>
        <strain evidence="3 4">4MSK11</strain>
    </source>
</reference>
<evidence type="ECO:0000313" key="4">
    <source>
        <dbReference type="Proteomes" id="UP000255334"/>
    </source>
</evidence>
<gene>
    <name evidence="3" type="ORF">DWU99_03145</name>
</gene>
<dbReference type="NCBIfam" id="NF005400">
    <property type="entry name" value="PRK06947.1"/>
    <property type="match status" value="1"/>
</dbReference>
<dbReference type="RefSeq" id="WP_115476523.1">
    <property type="nucleotide sequence ID" value="NZ_QRBF01000001.1"/>
</dbReference>